<dbReference type="InterPro" id="IPR024338">
    <property type="entry name" value="MID1/Yam8"/>
</dbReference>
<comment type="caution">
    <text evidence="4">The sequence shown here is derived from an EMBL/GenBank/DDBJ whole genome shotgun (WGS) entry which is preliminary data.</text>
</comment>
<keyword evidence="5" id="KW-1185">Reference proteome</keyword>
<evidence type="ECO:0000259" key="3">
    <source>
        <dbReference type="PROSITE" id="PS50038"/>
    </source>
</evidence>
<evidence type="ECO:0000256" key="1">
    <source>
        <dbReference type="ARBA" id="ARBA00023157"/>
    </source>
</evidence>
<protein>
    <recommendedName>
        <fullName evidence="3">FZ domain-containing protein</fullName>
    </recommendedName>
</protein>
<feature type="domain" description="FZ" evidence="3">
    <location>
        <begin position="273"/>
        <end position="477"/>
    </location>
</feature>
<dbReference type="Gene3D" id="1.10.2000.10">
    <property type="entry name" value="Frizzled cysteine-rich domain"/>
    <property type="match status" value="1"/>
</dbReference>
<gene>
    <name evidence="4" type="ORF">OGATHE_005421</name>
</gene>
<dbReference type="PANTHER" id="PTHR39142:SF1">
    <property type="entry name" value="AEL197CP"/>
    <property type="match status" value="1"/>
</dbReference>
<dbReference type="InterPro" id="IPR036790">
    <property type="entry name" value="Frizzled_dom_sf"/>
</dbReference>
<evidence type="ECO:0000256" key="2">
    <source>
        <dbReference type="SAM" id="SignalP"/>
    </source>
</evidence>
<keyword evidence="1" id="KW-1015">Disulfide bond</keyword>
<reference evidence="4" key="1">
    <citation type="journal article" date="2021" name="Open Biol.">
        <title>Shared evolutionary footprints suggest mitochondrial oxidative damage underlies multiple complex I losses in fungi.</title>
        <authorList>
            <person name="Schikora-Tamarit M.A."/>
            <person name="Marcet-Houben M."/>
            <person name="Nosek J."/>
            <person name="Gabaldon T."/>
        </authorList>
    </citation>
    <scope>NUCLEOTIDE SEQUENCE</scope>
    <source>
        <strain evidence="4">NCAIM Y.01608</strain>
    </source>
</reference>
<proteinExistence type="predicted"/>
<dbReference type="InterPro" id="IPR020067">
    <property type="entry name" value="Frizzled_dom"/>
</dbReference>
<name>A0A9P8NVI8_9ASCO</name>
<dbReference type="AlphaFoldDB" id="A0A9P8NVI8"/>
<organism evidence="4 5">
    <name type="scientific">Ogataea polymorpha</name>
    <dbReference type="NCBI Taxonomy" id="460523"/>
    <lineage>
        <taxon>Eukaryota</taxon>
        <taxon>Fungi</taxon>
        <taxon>Dikarya</taxon>
        <taxon>Ascomycota</taxon>
        <taxon>Saccharomycotina</taxon>
        <taxon>Pichiomycetes</taxon>
        <taxon>Pichiales</taxon>
        <taxon>Pichiaceae</taxon>
        <taxon>Ogataea</taxon>
    </lineage>
</organism>
<dbReference type="GO" id="GO:0098703">
    <property type="term" value="P:calcium ion import across plasma membrane"/>
    <property type="evidence" value="ECO:0007669"/>
    <property type="project" value="InterPro"/>
</dbReference>
<dbReference type="GO" id="GO:0005262">
    <property type="term" value="F:calcium channel activity"/>
    <property type="evidence" value="ECO:0007669"/>
    <property type="project" value="InterPro"/>
</dbReference>
<reference evidence="4" key="2">
    <citation type="submission" date="2021-01" db="EMBL/GenBank/DDBJ databases">
        <authorList>
            <person name="Schikora-Tamarit M.A."/>
        </authorList>
    </citation>
    <scope>NUCLEOTIDE SEQUENCE</scope>
    <source>
        <strain evidence="4">NCAIM Y.01608</strain>
    </source>
</reference>
<feature type="signal peptide" evidence="2">
    <location>
        <begin position="1"/>
        <end position="17"/>
    </location>
</feature>
<accession>A0A9P8NVI8</accession>
<evidence type="ECO:0000313" key="4">
    <source>
        <dbReference type="EMBL" id="KAH3661088.1"/>
    </source>
</evidence>
<dbReference type="PANTHER" id="PTHR39142">
    <property type="entry name" value="MID1P"/>
    <property type="match status" value="1"/>
</dbReference>
<dbReference type="EMBL" id="JAEUBD010001468">
    <property type="protein sequence ID" value="KAH3661088.1"/>
    <property type="molecule type" value="Genomic_DNA"/>
</dbReference>
<sequence length="479" mass="54041">MFLVYLVLLCAVVHAQGLDISHYEIDVPGQFMQDNLFERSVERSLPTQDLYGLQSVTSSIGFNESQTYAFAFDTKIATSNITLKITIDSRPPSWRSSDEGLVLYYDFDDDLTDIEDTKKIEFRNFEAVLTLNNTQVNMHSFMFARLMSGGCGQCRNNEEWTYTMEISSGSIYFNYTGETLISVVDVDDESVLLSGADLWSNPNTEFVLSLYSDANYTSEVLTQVINNSTVTGDRNLIQITGLQRNSTYFATFTEHLFGSDVTLVHQRFNFTLRDSQACKIIHNLEFCKDVAYAVPASAALVEGAQTVDQLAALYDNYSSSLYVNFDYALQQIPCDTELDARYSPIVTCDDCRHSYRQWLCAVTIPRCSTLDAPLYKLYNQSEGRTDFIAQTIQPPLSYYEVLPCLNICQAIVRDCPPDFGFKCPSTSSLIKKSYGDDKYLDDGDTYLACNSFTFQHTSAGSRTHHIPWILLILCLAVLL</sequence>
<dbReference type="Pfam" id="PF12929">
    <property type="entry name" value="Mid1"/>
    <property type="match status" value="1"/>
</dbReference>
<feature type="chain" id="PRO_5040425265" description="FZ domain-containing protein" evidence="2">
    <location>
        <begin position="18"/>
        <end position="479"/>
    </location>
</feature>
<evidence type="ECO:0000313" key="5">
    <source>
        <dbReference type="Proteomes" id="UP000788993"/>
    </source>
</evidence>
<dbReference type="Proteomes" id="UP000788993">
    <property type="component" value="Unassembled WGS sequence"/>
</dbReference>
<keyword evidence="2" id="KW-0732">Signal</keyword>
<dbReference type="PROSITE" id="PS50038">
    <property type="entry name" value="FZ"/>
    <property type="match status" value="1"/>
</dbReference>